<keyword evidence="5" id="KW-1185">Reference proteome</keyword>
<reference evidence="4 5" key="1">
    <citation type="submission" date="2024-01" db="EMBL/GenBank/DDBJ databases">
        <title>The genomes of 5 underutilized Papilionoideae crops provide insights into root nodulation and disease resistance.</title>
        <authorList>
            <person name="Yuan L."/>
        </authorList>
    </citation>
    <scope>NUCLEOTIDE SEQUENCE [LARGE SCALE GENOMIC DNA]</scope>
    <source>
        <strain evidence="4">LY-2023</strain>
        <tissue evidence="4">Leaf</tissue>
    </source>
</reference>
<proteinExistence type="predicted"/>
<feature type="transmembrane region" description="Helical" evidence="2">
    <location>
        <begin position="6"/>
        <end position="30"/>
    </location>
</feature>
<keyword evidence="2" id="KW-0472">Membrane</keyword>
<feature type="compositionally biased region" description="Basic and acidic residues" evidence="1">
    <location>
        <begin position="122"/>
        <end position="148"/>
    </location>
</feature>
<feature type="compositionally biased region" description="Basic and acidic residues" evidence="1">
    <location>
        <begin position="104"/>
        <end position="113"/>
    </location>
</feature>
<evidence type="ECO:0000256" key="2">
    <source>
        <dbReference type="SAM" id="Phobius"/>
    </source>
</evidence>
<evidence type="ECO:0000313" key="4">
    <source>
        <dbReference type="EMBL" id="KAK7265376.1"/>
    </source>
</evidence>
<feature type="domain" description="DUF4408" evidence="3">
    <location>
        <begin position="9"/>
        <end position="34"/>
    </location>
</feature>
<dbReference type="InterPro" id="IPR025520">
    <property type="entry name" value="DUF4408"/>
</dbReference>
<protein>
    <recommendedName>
        <fullName evidence="3">DUF4408 domain-containing protein</fullName>
    </recommendedName>
</protein>
<dbReference type="EMBL" id="JAYKXN010000008">
    <property type="protein sequence ID" value="KAK7265376.1"/>
    <property type="molecule type" value="Genomic_DNA"/>
</dbReference>
<dbReference type="Pfam" id="PF05553">
    <property type="entry name" value="DUF761"/>
    <property type="match status" value="1"/>
</dbReference>
<gene>
    <name evidence="4" type="ORF">RJT34_32995</name>
</gene>
<dbReference type="PANTHER" id="PTHR33098:SF57">
    <property type="entry name" value="DUF4408 DOMAIN PROTEIN"/>
    <property type="match status" value="1"/>
</dbReference>
<dbReference type="Pfam" id="PF14364">
    <property type="entry name" value="DUF4408"/>
    <property type="match status" value="1"/>
</dbReference>
<comment type="caution">
    <text evidence="4">The sequence shown here is derived from an EMBL/GenBank/DDBJ whole genome shotgun (WGS) entry which is preliminary data.</text>
</comment>
<dbReference type="Proteomes" id="UP001359559">
    <property type="component" value="Unassembled WGS sequence"/>
</dbReference>
<organism evidence="4 5">
    <name type="scientific">Clitoria ternatea</name>
    <name type="common">Butterfly pea</name>
    <dbReference type="NCBI Taxonomy" id="43366"/>
    <lineage>
        <taxon>Eukaryota</taxon>
        <taxon>Viridiplantae</taxon>
        <taxon>Streptophyta</taxon>
        <taxon>Embryophyta</taxon>
        <taxon>Tracheophyta</taxon>
        <taxon>Spermatophyta</taxon>
        <taxon>Magnoliopsida</taxon>
        <taxon>eudicotyledons</taxon>
        <taxon>Gunneridae</taxon>
        <taxon>Pentapetalae</taxon>
        <taxon>rosids</taxon>
        <taxon>fabids</taxon>
        <taxon>Fabales</taxon>
        <taxon>Fabaceae</taxon>
        <taxon>Papilionoideae</taxon>
        <taxon>50 kb inversion clade</taxon>
        <taxon>NPAAA clade</taxon>
        <taxon>indigoferoid/millettioid clade</taxon>
        <taxon>Phaseoleae</taxon>
        <taxon>Clitoria</taxon>
    </lineage>
</organism>
<dbReference type="InterPro" id="IPR008480">
    <property type="entry name" value="DUF761_pln"/>
</dbReference>
<dbReference type="AlphaFoldDB" id="A0AAN9IA13"/>
<evidence type="ECO:0000259" key="3">
    <source>
        <dbReference type="Pfam" id="PF14364"/>
    </source>
</evidence>
<keyword evidence="2" id="KW-1133">Transmembrane helix</keyword>
<feature type="region of interest" description="Disordered" evidence="1">
    <location>
        <begin position="64"/>
        <end position="88"/>
    </location>
</feature>
<sequence length="199" mass="22618">MGDPAGWIASWFTPSSLFILVNLVIATIAITSRFPKNQSSLLQRLSSFNDDSTHSQPSILQRLSSKDKETHTETHHIQPEPENPEKTELVRTPSLLQRLQSRLCRSDSVHQEDSGSGNTMAEMRKSASEKAGSGKKEKGDEEAVEKRRPATMRVETTSFREDEEVDAKADDFIKKFKKQLRLQRMDSIIRYREMLRGGN</sequence>
<name>A0AAN9IA13_CLITE</name>
<keyword evidence="2" id="KW-0812">Transmembrane</keyword>
<evidence type="ECO:0000313" key="5">
    <source>
        <dbReference type="Proteomes" id="UP001359559"/>
    </source>
</evidence>
<feature type="region of interest" description="Disordered" evidence="1">
    <location>
        <begin position="102"/>
        <end position="165"/>
    </location>
</feature>
<dbReference type="PANTHER" id="PTHR33098">
    <property type="entry name" value="COTTON FIBER (DUF761)"/>
    <property type="match status" value="1"/>
</dbReference>
<accession>A0AAN9IA13</accession>
<evidence type="ECO:0000256" key="1">
    <source>
        <dbReference type="SAM" id="MobiDB-lite"/>
    </source>
</evidence>